<proteinExistence type="predicted"/>
<keyword evidence="1" id="KW-1133">Transmembrane helix</keyword>
<keyword evidence="1" id="KW-0812">Transmembrane</keyword>
<comment type="caution">
    <text evidence="2">The sequence shown here is derived from an EMBL/GenBank/DDBJ whole genome shotgun (WGS) entry which is preliminary data.</text>
</comment>
<gene>
    <name evidence="2" type="ORF">OFUS_LOCUS17619</name>
</gene>
<evidence type="ECO:0000256" key="1">
    <source>
        <dbReference type="SAM" id="Phobius"/>
    </source>
</evidence>
<accession>A0A8S4PGG1</accession>
<organism evidence="2 3">
    <name type="scientific">Owenia fusiformis</name>
    <name type="common">Polychaete worm</name>
    <dbReference type="NCBI Taxonomy" id="6347"/>
    <lineage>
        <taxon>Eukaryota</taxon>
        <taxon>Metazoa</taxon>
        <taxon>Spiralia</taxon>
        <taxon>Lophotrochozoa</taxon>
        <taxon>Annelida</taxon>
        <taxon>Polychaeta</taxon>
        <taxon>Sedentaria</taxon>
        <taxon>Canalipalpata</taxon>
        <taxon>Sabellida</taxon>
        <taxon>Oweniida</taxon>
        <taxon>Oweniidae</taxon>
        <taxon>Owenia</taxon>
    </lineage>
</organism>
<evidence type="ECO:0000313" key="2">
    <source>
        <dbReference type="EMBL" id="CAH1792677.1"/>
    </source>
</evidence>
<protein>
    <submittedName>
        <fullName evidence="2">Uncharacterized protein</fullName>
    </submittedName>
</protein>
<sequence length="347" mass="39770">MAMSCRGWRGNVTWLKIGIFLVICGIGYRYVVHVNLHCFSQSSPAFGRKPQMIATNTVDIELQKIANDPVISYLMVKNLYLNHTKMASMTSCNLDVHLITSFPMLYTPTTLKNGGLDNVKFRRQLEYLETLYNNVQHPCVAGIHIFADKDLPIYLNQQRVVNFSPLKHKLKFKELSRSPNMSELWTYAWTNLPQRIVAIANADIFIGGGLEKIDGDRMKTKHIAFSITRQPHPAVWLNDSSLCVEDSQNFCDTYKGSHDFHMMYMDKPFPRGVIRALEFQMNSLGAENVLIHMWQKKLNLTVLNPCKTVTIVHNHCSGHRTYSDKRVDRIHGWLIGRVKGSDKLDTK</sequence>
<evidence type="ECO:0000313" key="3">
    <source>
        <dbReference type="Proteomes" id="UP000749559"/>
    </source>
</evidence>
<dbReference type="OrthoDB" id="79426at2759"/>
<dbReference type="Proteomes" id="UP000749559">
    <property type="component" value="Unassembled WGS sequence"/>
</dbReference>
<keyword evidence="3" id="KW-1185">Reference proteome</keyword>
<keyword evidence="1" id="KW-0472">Membrane</keyword>
<reference evidence="2" key="1">
    <citation type="submission" date="2022-03" db="EMBL/GenBank/DDBJ databases">
        <authorList>
            <person name="Martin C."/>
        </authorList>
    </citation>
    <scope>NUCLEOTIDE SEQUENCE</scope>
</reference>
<dbReference type="AlphaFoldDB" id="A0A8S4PGG1"/>
<dbReference type="PANTHER" id="PTHR40743:SF1">
    <property type="entry name" value="POSSIBLE GLYCOSYLTRANSFERASE"/>
    <property type="match status" value="1"/>
</dbReference>
<dbReference type="EMBL" id="CAIIXF020000008">
    <property type="protein sequence ID" value="CAH1792677.1"/>
    <property type="molecule type" value="Genomic_DNA"/>
</dbReference>
<dbReference type="PANTHER" id="PTHR40743">
    <property type="entry name" value="NUCLEOTIDE-DIPHOSPHO-SUGAR TRANSFERASE CONTAINING PROTEIN"/>
    <property type="match status" value="1"/>
</dbReference>
<name>A0A8S4PGG1_OWEFU</name>
<feature type="transmembrane region" description="Helical" evidence="1">
    <location>
        <begin position="12"/>
        <end position="31"/>
    </location>
</feature>